<name>A0A1E1WHI6_PECGO</name>
<sequence length="283" mass="31558">KKHVFPENYLQTIGCVSTGEHDDHNASLKIIESHSAPDIAPKAEVLSPRIVKSTSNPGLSPEVVVSDWDIKPDDSFLKIEKMVSELCVSPKNDVNKVYERKVTGAQNYFFKEQSENDLSCELKDLEDALNLVESIENNNVCVDKKETACVEHDQDLEFKTPLKNNYTNPKLTCTPCTPRGDIFATPSNESRNKTSTFKTPGIPVSHKKLSVTPRKFQHVVSPVATYIKKCPMVPLVKDVCPKKPLPGHSSIPKLVKHTPCSKNDKENVKLEHCKPEVVKQGSM</sequence>
<accession>A0A1E1WHI6</accession>
<evidence type="ECO:0000313" key="1">
    <source>
        <dbReference type="EMBL" id="JAT86459.1"/>
    </source>
</evidence>
<dbReference type="EMBL" id="GDQN01004595">
    <property type="protein sequence ID" value="JAT86459.1"/>
    <property type="molecule type" value="Transcribed_RNA"/>
</dbReference>
<dbReference type="AlphaFoldDB" id="A0A1E1WHI6"/>
<feature type="non-terminal residue" evidence="1">
    <location>
        <position position="1"/>
    </location>
</feature>
<reference evidence="1" key="1">
    <citation type="submission" date="2015-09" db="EMBL/GenBank/DDBJ databases">
        <title>De novo assembly of Pectinophora gossypiella (Pink Bollworm) gut transcriptome.</title>
        <authorList>
            <person name="Tassone E.E."/>
        </authorList>
    </citation>
    <scope>NUCLEOTIDE SEQUENCE</scope>
</reference>
<gene>
    <name evidence="1" type="ORF">g.2001</name>
</gene>
<proteinExistence type="predicted"/>
<feature type="non-terminal residue" evidence="1">
    <location>
        <position position="283"/>
    </location>
</feature>
<dbReference type="OrthoDB" id="69711at2759"/>
<protein>
    <submittedName>
        <fullName evidence="1">Uncharacterized protein</fullName>
    </submittedName>
</protein>
<organism evidence="1">
    <name type="scientific">Pectinophora gossypiella</name>
    <name type="common">Cotton pink bollworm</name>
    <name type="synonym">Depressaria gossypiella</name>
    <dbReference type="NCBI Taxonomy" id="13191"/>
    <lineage>
        <taxon>Eukaryota</taxon>
        <taxon>Metazoa</taxon>
        <taxon>Ecdysozoa</taxon>
        <taxon>Arthropoda</taxon>
        <taxon>Hexapoda</taxon>
        <taxon>Insecta</taxon>
        <taxon>Pterygota</taxon>
        <taxon>Neoptera</taxon>
        <taxon>Endopterygota</taxon>
        <taxon>Lepidoptera</taxon>
        <taxon>Glossata</taxon>
        <taxon>Ditrysia</taxon>
        <taxon>Gelechioidea</taxon>
        <taxon>Gelechiidae</taxon>
        <taxon>Apatetrinae</taxon>
        <taxon>Pectinophora</taxon>
    </lineage>
</organism>